<protein>
    <recommendedName>
        <fullName evidence="12">Phytocyanin domain-containing protein</fullName>
    </recommendedName>
</protein>
<dbReference type="PANTHER" id="PTHR33021:SF185">
    <property type="entry name" value="EARLY NODULIN-LIKE PROTEIN 3-RELATED"/>
    <property type="match status" value="1"/>
</dbReference>
<keyword evidence="5" id="KW-1015">Disulfide bond</keyword>
<dbReference type="FunFam" id="2.60.40.420:FF:000010">
    <property type="entry name" value="Early nodulin-like protein 1"/>
    <property type="match status" value="1"/>
</dbReference>
<comment type="similarity">
    <text evidence="8">Belongs to the early nodulin-like (ENODL) family.</text>
</comment>
<keyword evidence="14" id="KW-1185">Reference proteome</keyword>
<keyword evidence="6" id="KW-0325">Glycoprotein</keyword>
<dbReference type="PROSITE" id="PS51485">
    <property type="entry name" value="PHYTOCYANIN"/>
    <property type="match status" value="1"/>
</dbReference>
<keyword evidence="7" id="KW-0449">Lipoprotein</keyword>
<dbReference type="InterPro" id="IPR008972">
    <property type="entry name" value="Cupredoxin"/>
</dbReference>
<evidence type="ECO:0000256" key="1">
    <source>
        <dbReference type="ARBA" id="ARBA00004589"/>
    </source>
</evidence>
<dbReference type="InterPro" id="IPR039391">
    <property type="entry name" value="Phytocyanin-like"/>
</dbReference>
<evidence type="ECO:0000256" key="2">
    <source>
        <dbReference type="ARBA" id="ARBA00022622"/>
    </source>
</evidence>
<reference evidence="13" key="1">
    <citation type="submission" date="2020-05" db="EMBL/GenBank/DDBJ databases">
        <title>WGS assembly of Panicum virgatum.</title>
        <authorList>
            <person name="Lovell J.T."/>
            <person name="Jenkins J."/>
            <person name="Shu S."/>
            <person name="Juenger T.E."/>
            <person name="Schmutz J."/>
        </authorList>
    </citation>
    <scope>NUCLEOTIDE SEQUENCE</scope>
    <source>
        <strain evidence="13">AP13</strain>
    </source>
</reference>
<evidence type="ECO:0000256" key="9">
    <source>
        <dbReference type="ARBA" id="ARBA00037868"/>
    </source>
</evidence>
<dbReference type="InterPro" id="IPR041846">
    <property type="entry name" value="ENL_dom"/>
</dbReference>
<dbReference type="Pfam" id="PF02298">
    <property type="entry name" value="Cu_bind_like"/>
    <property type="match status" value="1"/>
</dbReference>
<evidence type="ECO:0000256" key="10">
    <source>
        <dbReference type="SAM" id="MobiDB-lite"/>
    </source>
</evidence>
<sequence length="255" mass="25546">MAARMVVGVAAALLAVLLAAAATGADGRDFHVGGRAGWAPNPAEPFNTWAERNRFQVNDTLVFRYNKDADAVLVVTPSHYDACNTTEPALRLAGGDSRFVFNASGPYFFISADEGRCRAGERLIVVVLAVRNNGAANTPSPALPPKSSSSPPTPPPPAATPAPRALPPPPSPPKSSSPPPKSSSPPPLTSPPPAAAPAPHALPPPPPAGKNASSPAPAPSATNVTSSPPSPSSSAGALRGGVLACLIVGGAAILV</sequence>
<dbReference type="Proteomes" id="UP000823388">
    <property type="component" value="Chromosome 5K"/>
</dbReference>
<evidence type="ECO:0000256" key="5">
    <source>
        <dbReference type="ARBA" id="ARBA00023157"/>
    </source>
</evidence>
<evidence type="ECO:0000259" key="12">
    <source>
        <dbReference type="PROSITE" id="PS51485"/>
    </source>
</evidence>
<feature type="region of interest" description="Disordered" evidence="10">
    <location>
        <begin position="136"/>
        <end position="238"/>
    </location>
</feature>
<dbReference type="CDD" id="cd11019">
    <property type="entry name" value="OsENODL1_like"/>
    <property type="match status" value="1"/>
</dbReference>
<feature type="domain" description="Phytocyanin" evidence="12">
    <location>
        <begin position="28"/>
        <end position="129"/>
    </location>
</feature>
<dbReference type="SUPFAM" id="SSF49503">
    <property type="entry name" value="Cupredoxins"/>
    <property type="match status" value="1"/>
</dbReference>
<dbReference type="GO" id="GO:0005886">
    <property type="term" value="C:plasma membrane"/>
    <property type="evidence" value="ECO:0007669"/>
    <property type="project" value="TreeGrafter"/>
</dbReference>
<keyword evidence="2" id="KW-0336">GPI-anchor</keyword>
<proteinExistence type="inferred from homology"/>
<feature type="compositionally biased region" description="Low complexity" evidence="10">
    <location>
        <begin position="209"/>
        <end position="235"/>
    </location>
</feature>
<dbReference type="AlphaFoldDB" id="A0A8T0S8V1"/>
<evidence type="ECO:0000313" key="13">
    <source>
        <dbReference type="EMBL" id="KAG2595021.1"/>
    </source>
</evidence>
<name>A0A8T0S8V1_PANVG</name>
<feature type="signal peptide" evidence="11">
    <location>
        <begin position="1"/>
        <end position="27"/>
    </location>
</feature>
<evidence type="ECO:0000313" key="14">
    <source>
        <dbReference type="Proteomes" id="UP000823388"/>
    </source>
</evidence>
<dbReference type="Gene3D" id="2.60.40.420">
    <property type="entry name" value="Cupredoxins - blue copper proteins"/>
    <property type="match status" value="1"/>
</dbReference>
<evidence type="ECO:0000256" key="7">
    <source>
        <dbReference type="ARBA" id="ARBA00023288"/>
    </source>
</evidence>
<gene>
    <name evidence="13" type="ORF">PVAP13_5KG050000</name>
</gene>
<evidence type="ECO:0000256" key="6">
    <source>
        <dbReference type="ARBA" id="ARBA00023180"/>
    </source>
</evidence>
<dbReference type="GO" id="GO:0098552">
    <property type="term" value="C:side of membrane"/>
    <property type="evidence" value="ECO:0007669"/>
    <property type="project" value="UniProtKB-KW"/>
</dbReference>
<dbReference type="GO" id="GO:0009055">
    <property type="term" value="F:electron transfer activity"/>
    <property type="evidence" value="ECO:0007669"/>
    <property type="project" value="InterPro"/>
</dbReference>
<evidence type="ECO:0000256" key="8">
    <source>
        <dbReference type="ARBA" id="ARBA00035011"/>
    </source>
</evidence>
<evidence type="ECO:0000256" key="11">
    <source>
        <dbReference type="SAM" id="SignalP"/>
    </source>
</evidence>
<comment type="caution">
    <text evidence="13">The sequence shown here is derived from an EMBL/GenBank/DDBJ whole genome shotgun (WGS) entry which is preliminary data.</text>
</comment>
<keyword evidence="4" id="KW-0472">Membrane</keyword>
<dbReference type="InterPro" id="IPR003245">
    <property type="entry name" value="Phytocyanin_dom"/>
</dbReference>
<dbReference type="PANTHER" id="PTHR33021">
    <property type="entry name" value="BLUE COPPER PROTEIN"/>
    <property type="match status" value="1"/>
</dbReference>
<evidence type="ECO:0000256" key="4">
    <source>
        <dbReference type="ARBA" id="ARBA00023136"/>
    </source>
</evidence>
<dbReference type="OrthoDB" id="2015640at2759"/>
<feature type="compositionally biased region" description="Pro residues" evidence="10">
    <location>
        <begin position="151"/>
        <end position="208"/>
    </location>
</feature>
<dbReference type="EMBL" id="CM029045">
    <property type="protein sequence ID" value="KAG2595021.1"/>
    <property type="molecule type" value="Genomic_DNA"/>
</dbReference>
<keyword evidence="3 11" id="KW-0732">Signal</keyword>
<evidence type="ECO:0000256" key="3">
    <source>
        <dbReference type="ARBA" id="ARBA00022729"/>
    </source>
</evidence>
<comment type="subcellular location">
    <subcellularLocation>
        <location evidence="9">Endomembrane system</location>
        <topology evidence="9">Lipid-anchor</topology>
    </subcellularLocation>
    <subcellularLocation>
        <location evidence="1">Membrane</location>
        <topology evidence="1">Lipid-anchor</topology>
        <topology evidence="1">GPI-anchor</topology>
    </subcellularLocation>
</comment>
<accession>A0A8T0S8V1</accession>
<organism evidence="13 14">
    <name type="scientific">Panicum virgatum</name>
    <name type="common">Blackwell switchgrass</name>
    <dbReference type="NCBI Taxonomy" id="38727"/>
    <lineage>
        <taxon>Eukaryota</taxon>
        <taxon>Viridiplantae</taxon>
        <taxon>Streptophyta</taxon>
        <taxon>Embryophyta</taxon>
        <taxon>Tracheophyta</taxon>
        <taxon>Spermatophyta</taxon>
        <taxon>Magnoliopsida</taxon>
        <taxon>Liliopsida</taxon>
        <taxon>Poales</taxon>
        <taxon>Poaceae</taxon>
        <taxon>PACMAD clade</taxon>
        <taxon>Panicoideae</taxon>
        <taxon>Panicodae</taxon>
        <taxon>Paniceae</taxon>
        <taxon>Panicinae</taxon>
        <taxon>Panicum</taxon>
        <taxon>Panicum sect. Hiantes</taxon>
    </lineage>
</organism>
<feature type="chain" id="PRO_5035729863" description="Phytocyanin domain-containing protein" evidence="11">
    <location>
        <begin position="28"/>
        <end position="255"/>
    </location>
</feature>
<dbReference type="GO" id="GO:0012505">
    <property type="term" value="C:endomembrane system"/>
    <property type="evidence" value="ECO:0007669"/>
    <property type="project" value="UniProtKB-SubCell"/>
</dbReference>